<dbReference type="Pfam" id="PF00271">
    <property type="entry name" value="Helicase_C"/>
    <property type="match status" value="1"/>
</dbReference>
<keyword evidence="5" id="KW-0547">Nucleotide-binding</keyword>
<dbReference type="InterPro" id="IPR006293">
    <property type="entry name" value="DNA_helicase_ATP-dep_RecQ_bac"/>
</dbReference>
<dbReference type="GO" id="GO:0006281">
    <property type="term" value="P:DNA repair"/>
    <property type="evidence" value="ECO:0007669"/>
    <property type="project" value="UniProtKB-KW"/>
</dbReference>
<dbReference type="PANTHER" id="PTHR13710">
    <property type="entry name" value="DNA HELICASE RECQ FAMILY MEMBER"/>
    <property type="match status" value="1"/>
</dbReference>
<evidence type="ECO:0000256" key="4">
    <source>
        <dbReference type="ARBA" id="ARBA00022723"/>
    </source>
</evidence>
<evidence type="ECO:0000313" key="21">
    <source>
        <dbReference type="Proteomes" id="UP000289784"/>
    </source>
</evidence>
<comment type="cofactor">
    <cofactor evidence="2">
        <name>Zn(2+)</name>
        <dbReference type="ChEBI" id="CHEBI:29105"/>
    </cofactor>
</comment>
<dbReference type="Gene3D" id="1.10.150.80">
    <property type="entry name" value="HRDC domain"/>
    <property type="match status" value="1"/>
</dbReference>
<dbReference type="GO" id="GO:0006310">
    <property type="term" value="P:DNA recombination"/>
    <property type="evidence" value="ECO:0007669"/>
    <property type="project" value="UniProtKB-UniRule"/>
</dbReference>
<evidence type="ECO:0000256" key="12">
    <source>
        <dbReference type="ARBA" id="ARBA00023172"/>
    </source>
</evidence>
<evidence type="ECO:0000256" key="14">
    <source>
        <dbReference type="ARBA" id="ARBA00023235"/>
    </source>
</evidence>
<dbReference type="SMART" id="SM00956">
    <property type="entry name" value="RQC"/>
    <property type="match status" value="1"/>
</dbReference>
<reference evidence="20 21" key="1">
    <citation type="submission" date="2019-01" db="EMBL/GenBank/DDBJ databases">
        <title>Pseudoxanthomonas composti sp. nov., isolated from compost.</title>
        <authorList>
            <person name="Yang G."/>
        </authorList>
    </citation>
    <scope>NUCLEOTIDE SEQUENCE [LARGE SCALE GENOMIC DNA]</scope>
    <source>
        <strain evidence="20 21">GSS15</strain>
    </source>
</reference>
<dbReference type="PANTHER" id="PTHR13710:SF105">
    <property type="entry name" value="ATP-DEPENDENT DNA HELICASE Q1"/>
    <property type="match status" value="1"/>
</dbReference>
<dbReference type="Pfam" id="PF16124">
    <property type="entry name" value="RecQ_Zn_bind"/>
    <property type="match status" value="1"/>
</dbReference>
<dbReference type="InterPro" id="IPR011545">
    <property type="entry name" value="DEAD/DEAH_box_helicase_dom"/>
</dbReference>
<dbReference type="Gene3D" id="1.10.10.10">
    <property type="entry name" value="Winged helix-like DNA-binding domain superfamily/Winged helix DNA-binding domain"/>
    <property type="match status" value="1"/>
</dbReference>
<dbReference type="PROSITE" id="PS51194">
    <property type="entry name" value="HELICASE_CTER"/>
    <property type="match status" value="1"/>
</dbReference>
<dbReference type="PROSITE" id="PS51192">
    <property type="entry name" value="HELICASE_ATP_BIND_1"/>
    <property type="match status" value="1"/>
</dbReference>
<feature type="domain" description="HRDC" evidence="17">
    <location>
        <begin position="523"/>
        <end position="597"/>
    </location>
</feature>
<comment type="similarity">
    <text evidence="3">Belongs to the helicase family. RecQ subfamily.</text>
</comment>
<dbReference type="GO" id="GO:0003677">
    <property type="term" value="F:DNA binding"/>
    <property type="evidence" value="ECO:0007669"/>
    <property type="project" value="UniProtKB-KW"/>
</dbReference>
<organism evidence="20 21">
    <name type="scientific">Pseudoxanthomonas composti</name>
    <dbReference type="NCBI Taxonomy" id="2137479"/>
    <lineage>
        <taxon>Bacteria</taxon>
        <taxon>Pseudomonadati</taxon>
        <taxon>Pseudomonadota</taxon>
        <taxon>Gammaproteobacteria</taxon>
        <taxon>Lysobacterales</taxon>
        <taxon>Lysobacteraceae</taxon>
        <taxon>Pseudoxanthomonas</taxon>
    </lineage>
</organism>
<evidence type="ECO:0000256" key="1">
    <source>
        <dbReference type="ARBA" id="ARBA00001946"/>
    </source>
</evidence>
<evidence type="ECO:0000259" key="17">
    <source>
        <dbReference type="PROSITE" id="PS50967"/>
    </source>
</evidence>
<accession>A0A4Q1JTM2</accession>
<dbReference type="GO" id="GO:0009378">
    <property type="term" value="F:four-way junction helicase activity"/>
    <property type="evidence" value="ECO:0007669"/>
    <property type="project" value="TreeGrafter"/>
</dbReference>
<dbReference type="Pfam" id="PF00570">
    <property type="entry name" value="HRDC"/>
    <property type="match status" value="1"/>
</dbReference>
<dbReference type="CDD" id="cd17920">
    <property type="entry name" value="DEXHc_RecQ"/>
    <property type="match status" value="1"/>
</dbReference>
<dbReference type="SMART" id="SM00487">
    <property type="entry name" value="DEXDc"/>
    <property type="match status" value="1"/>
</dbReference>
<keyword evidence="6" id="KW-0227">DNA damage</keyword>
<dbReference type="GO" id="GO:0005524">
    <property type="term" value="F:ATP binding"/>
    <property type="evidence" value="ECO:0007669"/>
    <property type="project" value="UniProtKB-KW"/>
</dbReference>
<dbReference type="GO" id="GO:0016787">
    <property type="term" value="F:hydrolase activity"/>
    <property type="evidence" value="ECO:0007669"/>
    <property type="project" value="UniProtKB-KW"/>
</dbReference>
<keyword evidence="14" id="KW-0413">Isomerase</keyword>
<keyword evidence="21" id="KW-1185">Reference proteome</keyword>
<dbReference type="EMBL" id="SAWZ01000006">
    <property type="protein sequence ID" value="RXR04323.1"/>
    <property type="molecule type" value="Genomic_DNA"/>
</dbReference>
<dbReference type="Gene3D" id="3.40.50.300">
    <property type="entry name" value="P-loop containing nucleotide triphosphate hydrolases"/>
    <property type="match status" value="2"/>
</dbReference>
<dbReference type="EC" id="5.6.2.4" evidence="16"/>
<dbReference type="InterPro" id="IPR018982">
    <property type="entry name" value="RQC_domain"/>
</dbReference>
<evidence type="ECO:0000256" key="7">
    <source>
        <dbReference type="ARBA" id="ARBA00022801"/>
    </source>
</evidence>
<dbReference type="InterPro" id="IPR010997">
    <property type="entry name" value="HRDC-like_sf"/>
</dbReference>
<dbReference type="GO" id="GO:0030894">
    <property type="term" value="C:replisome"/>
    <property type="evidence" value="ECO:0007669"/>
    <property type="project" value="TreeGrafter"/>
</dbReference>
<dbReference type="RefSeq" id="WP_129471594.1">
    <property type="nucleotide sequence ID" value="NZ_SAWZ01000006.1"/>
</dbReference>
<evidence type="ECO:0000256" key="10">
    <source>
        <dbReference type="ARBA" id="ARBA00022840"/>
    </source>
</evidence>
<sequence>MQQRAVELLQRVFGHAGFRGEQAAIVEHVAGGGDALVLMPTGGGKSLCYQVPALLRQGTAIVISPLIALMQDQVEALRQLGVRAEFLNSSLEAAEAERVQRALQDGELDLLYVAPERLLTPRFLALLDRAEISLFAIDEAHCVSQWGHDFRPEYRQLTILHERWPQIPRIALTATADPPTQREIAERLQLEDARWFVSSFDRPNIRYTVVQKDNARRQLVDFLDAHRSQAGIVYCMSRRKVEETAQFLSERGYNALPYHAGLDASVRADNQRRFLREDGIVMCATIAFGMGIDKPDVRFVAHMDLPKSLEGYYQETGRAGRDGEPAQAWLCYGLGDVVLLKQMIEQSDSGEERKRLEHRKLDQLLGYCETMQCRRQVLLAGFGEVYATACGNCDNCLHPVTGWDATVAAQKALSCVYRSGQRYGVTHLIDVLRGGETERVKQLGHDHLSTYGVGKDLDAKTWRSVFRQLVAGGLLQVDGDGYGSLHLTPASRAVLTGGQKLMLRREQPTTRRERDAPGSIVVAPQDMGLFQALRELRGRLAKEQNVPAYVIFHDSTLRTIAEQRPQDLRSLGRLGGIGGSKLERYGEAVIDVVQQAG</sequence>
<name>A0A4Q1JTM2_9GAMM</name>
<keyword evidence="12" id="KW-0233">DNA recombination</keyword>
<dbReference type="PROSITE" id="PS50967">
    <property type="entry name" value="HRDC"/>
    <property type="match status" value="1"/>
</dbReference>
<dbReference type="SUPFAM" id="SSF47819">
    <property type="entry name" value="HRDC-like"/>
    <property type="match status" value="1"/>
</dbReference>
<gene>
    <name evidence="20" type="primary">recQ</name>
    <name evidence="20" type="ORF">EPA99_12660</name>
</gene>
<evidence type="ECO:0000256" key="16">
    <source>
        <dbReference type="NCBIfam" id="TIGR01389"/>
    </source>
</evidence>
<evidence type="ECO:0000256" key="6">
    <source>
        <dbReference type="ARBA" id="ARBA00022763"/>
    </source>
</evidence>
<evidence type="ECO:0000313" key="20">
    <source>
        <dbReference type="EMBL" id="RXR04323.1"/>
    </source>
</evidence>
<dbReference type="Pfam" id="PF09382">
    <property type="entry name" value="RQC"/>
    <property type="match status" value="1"/>
</dbReference>
<dbReference type="InterPro" id="IPR032284">
    <property type="entry name" value="RecQ_Zn-bd"/>
</dbReference>
<evidence type="ECO:0000256" key="8">
    <source>
        <dbReference type="ARBA" id="ARBA00022806"/>
    </source>
</evidence>
<keyword evidence="4" id="KW-0479">Metal-binding</keyword>
<comment type="catalytic activity">
    <reaction evidence="15">
        <text>Couples ATP hydrolysis with the unwinding of duplex DNA by translocating in the 3'-5' direction.</text>
        <dbReference type="EC" id="5.6.2.4"/>
    </reaction>
</comment>
<dbReference type="NCBIfam" id="TIGR00614">
    <property type="entry name" value="recQ_fam"/>
    <property type="match status" value="1"/>
</dbReference>
<dbReference type="OrthoDB" id="9760034at2"/>
<dbReference type="SMART" id="SM00341">
    <property type="entry name" value="HRDC"/>
    <property type="match status" value="1"/>
</dbReference>
<dbReference type="AlphaFoldDB" id="A0A4Q1JTM2"/>
<dbReference type="GO" id="GO:0046872">
    <property type="term" value="F:metal ion binding"/>
    <property type="evidence" value="ECO:0007669"/>
    <property type="project" value="UniProtKB-KW"/>
</dbReference>
<comment type="caution">
    <text evidence="20">The sequence shown here is derived from an EMBL/GenBank/DDBJ whole genome shotgun (WGS) entry which is preliminary data.</text>
</comment>
<dbReference type="InterPro" id="IPR001650">
    <property type="entry name" value="Helicase_C-like"/>
</dbReference>
<dbReference type="GO" id="GO:0009432">
    <property type="term" value="P:SOS response"/>
    <property type="evidence" value="ECO:0007669"/>
    <property type="project" value="UniProtKB-UniRule"/>
</dbReference>
<evidence type="ECO:0000256" key="11">
    <source>
        <dbReference type="ARBA" id="ARBA00023125"/>
    </source>
</evidence>
<keyword evidence="7 20" id="KW-0378">Hydrolase</keyword>
<dbReference type="GO" id="GO:0006260">
    <property type="term" value="P:DNA replication"/>
    <property type="evidence" value="ECO:0007669"/>
    <property type="project" value="InterPro"/>
</dbReference>
<dbReference type="FunFam" id="1.10.10.10:FF:000175">
    <property type="entry name" value="ATP-dependent DNA helicase RecQ"/>
    <property type="match status" value="1"/>
</dbReference>
<keyword evidence="10" id="KW-0067">ATP-binding</keyword>
<dbReference type="InterPro" id="IPR044876">
    <property type="entry name" value="HRDC_dom_sf"/>
</dbReference>
<keyword evidence="9" id="KW-0862">Zinc</keyword>
<dbReference type="CDD" id="cd18794">
    <property type="entry name" value="SF2_C_RecQ"/>
    <property type="match status" value="1"/>
</dbReference>
<evidence type="ECO:0000256" key="3">
    <source>
        <dbReference type="ARBA" id="ARBA00005446"/>
    </source>
</evidence>
<dbReference type="Proteomes" id="UP000289784">
    <property type="component" value="Unassembled WGS sequence"/>
</dbReference>
<dbReference type="SMART" id="SM00490">
    <property type="entry name" value="HELICc"/>
    <property type="match status" value="1"/>
</dbReference>
<dbReference type="FunFam" id="3.40.50.300:FF:000156">
    <property type="entry name" value="ATP-dependent DNA helicase recQ"/>
    <property type="match status" value="1"/>
</dbReference>
<dbReference type="NCBIfam" id="TIGR01389">
    <property type="entry name" value="recQ"/>
    <property type="match status" value="1"/>
</dbReference>
<protein>
    <recommendedName>
        <fullName evidence="16">DNA helicase RecQ</fullName>
        <ecNumber evidence="16">5.6.2.4</ecNumber>
    </recommendedName>
</protein>
<feature type="domain" description="Helicase ATP-binding" evidence="18">
    <location>
        <begin position="26"/>
        <end position="194"/>
    </location>
</feature>
<evidence type="ECO:0000256" key="13">
    <source>
        <dbReference type="ARBA" id="ARBA00023204"/>
    </source>
</evidence>
<dbReference type="FunFam" id="3.40.50.300:FF:001389">
    <property type="entry name" value="ATP-dependent DNA helicase RecQ"/>
    <property type="match status" value="1"/>
</dbReference>
<dbReference type="Pfam" id="PF00270">
    <property type="entry name" value="DEAD"/>
    <property type="match status" value="1"/>
</dbReference>
<evidence type="ECO:0000256" key="5">
    <source>
        <dbReference type="ARBA" id="ARBA00022741"/>
    </source>
</evidence>
<keyword evidence="8 20" id="KW-0347">Helicase</keyword>
<evidence type="ECO:0000256" key="9">
    <source>
        <dbReference type="ARBA" id="ARBA00022833"/>
    </source>
</evidence>
<evidence type="ECO:0000256" key="15">
    <source>
        <dbReference type="ARBA" id="ARBA00034617"/>
    </source>
</evidence>
<dbReference type="InterPro" id="IPR002121">
    <property type="entry name" value="HRDC_dom"/>
</dbReference>
<dbReference type="GO" id="GO:0043138">
    <property type="term" value="F:3'-5' DNA helicase activity"/>
    <property type="evidence" value="ECO:0007669"/>
    <property type="project" value="UniProtKB-EC"/>
</dbReference>
<evidence type="ECO:0000259" key="18">
    <source>
        <dbReference type="PROSITE" id="PS51192"/>
    </source>
</evidence>
<dbReference type="InterPro" id="IPR027417">
    <property type="entry name" value="P-loop_NTPase"/>
</dbReference>
<proteinExistence type="inferred from homology"/>
<dbReference type="GO" id="GO:0043590">
    <property type="term" value="C:bacterial nucleoid"/>
    <property type="evidence" value="ECO:0007669"/>
    <property type="project" value="TreeGrafter"/>
</dbReference>
<dbReference type="InterPro" id="IPR014001">
    <property type="entry name" value="Helicase_ATP-bd"/>
</dbReference>
<keyword evidence="11" id="KW-0238">DNA-binding</keyword>
<comment type="cofactor">
    <cofactor evidence="1">
        <name>Mg(2+)</name>
        <dbReference type="ChEBI" id="CHEBI:18420"/>
    </cofactor>
</comment>
<dbReference type="InterPro" id="IPR036388">
    <property type="entry name" value="WH-like_DNA-bd_sf"/>
</dbReference>
<dbReference type="GO" id="GO:0005737">
    <property type="term" value="C:cytoplasm"/>
    <property type="evidence" value="ECO:0007669"/>
    <property type="project" value="TreeGrafter"/>
</dbReference>
<evidence type="ECO:0000259" key="19">
    <source>
        <dbReference type="PROSITE" id="PS51194"/>
    </source>
</evidence>
<evidence type="ECO:0000256" key="2">
    <source>
        <dbReference type="ARBA" id="ARBA00001947"/>
    </source>
</evidence>
<feature type="domain" description="Helicase C-terminal" evidence="19">
    <location>
        <begin position="218"/>
        <end position="362"/>
    </location>
</feature>
<dbReference type="InterPro" id="IPR004589">
    <property type="entry name" value="DNA_helicase_ATP-dep_RecQ"/>
</dbReference>
<keyword evidence="13" id="KW-0234">DNA repair</keyword>
<dbReference type="SUPFAM" id="SSF52540">
    <property type="entry name" value="P-loop containing nucleoside triphosphate hydrolases"/>
    <property type="match status" value="2"/>
</dbReference>